<dbReference type="PANTHER" id="PTHR14696:SF2">
    <property type="entry name" value="BLOC-2 COMPLEX MEMBER HPS6"/>
    <property type="match status" value="1"/>
</dbReference>
<feature type="domain" description="BLOC-2 complex member HPS6 N-terminal" evidence="2">
    <location>
        <begin position="1"/>
        <end position="392"/>
    </location>
</feature>
<dbReference type="Pfam" id="PF20468">
    <property type="entry name" value="HPS6_C"/>
    <property type="match status" value="1"/>
</dbReference>
<dbReference type="Pfam" id="PF15702">
    <property type="entry name" value="HPS6"/>
    <property type="match status" value="1"/>
</dbReference>
<protein>
    <submittedName>
        <fullName evidence="4">HPS6 biosis of lysosomal organelles complex 2 subunit 3</fullName>
    </submittedName>
</protein>
<sequence length="811" mass="90166">MKHLALDQLADLGEFTGGGDLTEYLKQSNMKSCNWSALRDIRISPDGQHIHVILHKPKGGLMTFDRLQRTHQLQNHKHLDLGSGTSGKIVDLVYLGQRDKDGGSSDLAVVQENGGVEFWRYEECKAGWYLQQTSELCNSPRAKVVSVCASGNVIIWSEERPPSESSLSSTAARNNFQYCICTRTYELEERGVCLGGVNIMLHNSPRYAVIASADNVYLLPDNNETKLSSISKFFLTWSPDPDSITVSSACKGTLLRKDLHLSKESDFKRLISDCVGLLSTINPPEIIAFSATGCGGLLVLLGSGWISMLQKDGVLRRIYKLADNCLYDCSLCSSMHVYGGVLALTVDRTLYLIDIRCGTELEKIPLKKEGVLFVNCRERNVPHLLTESGLFVAKQRERDLSPKTPGHSESISPESLLVEAVFEEACKYYQRRSLSSTQLTVEKLKSGGMFQAPIALSSILKGYLKTQKTELLSSLDAELKSLVALEELKSSLVKASETELALHCENLVSEEVSRLLCTELDRENLLYLNVIFSTFPLESWQALQMVLQLRSYEEGSLSAKAAPEVWKTVLSPVPAGHATPPNGQQCPPANGAVPVFELICQSLFRFQPRWLPRFVELAQQQQAGISSWNYGAKDSPDSPPLYKRALAILPEKAEYQEVEVELLLCSQRPNAVMQALRLLMQLGKWGQVAQVAERFCQQSPLLNKEIFTTLLGELSQHRDLDPYLDLLWTLCPEDLTVTSILNIVLKNLPPSTPERGPFQTDGSHLTVGLLKPLLSKVLQRETKPSQRYADILQSPSFPPPTPPRRVKGPPR</sequence>
<dbReference type="Bgee" id="ENSLOCG00000012743">
    <property type="expression patterns" value="Expressed in testis and 13 other cell types or tissues"/>
</dbReference>
<dbReference type="InterPro" id="IPR046823">
    <property type="entry name" value="HPS6_N"/>
</dbReference>
<dbReference type="HOGENOM" id="CLU_019081_0_0_1"/>
<feature type="region of interest" description="Disordered" evidence="1">
    <location>
        <begin position="780"/>
        <end position="811"/>
    </location>
</feature>
<reference evidence="4" key="2">
    <citation type="submission" date="2025-08" db="UniProtKB">
        <authorList>
            <consortium name="Ensembl"/>
        </authorList>
    </citation>
    <scope>IDENTIFICATION</scope>
</reference>
<dbReference type="PANTHER" id="PTHR14696">
    <property type="entry name" value="HERMANSKY-PUDLAK SYNDROME 6 PROTEIN"/>
    <property type="match status" value="1"/>
</dbReference>
<accession>W5N4W7</accession>
<dbReference type="Ensembl" id="ENSLOCT00000015706.1">
    <property type="protein sequence ID" value="ENSLOCP00000015676.1"/>
    <property type="gene ID" value="ENSLOCG00000012743.1"/>
</dbReference>
<dbReference type="EMBL" id="AHAT01023152">
    <property type="status" value="NOT_ANNOTATED_CDS"/>
    <property type="molecule type" value="Genomic_DNA"/>
</dbReference>
<proteinExistence type="predicted"/>
<dbReference type="SUPFAM" id="SSF50978">
    <property type="entry name" value="WD40 repeat-like"/>
    <property type="match status" value="1"/>
</dbReference>
<organism evidence="4 5">
    <name type="scientific">Lepisosteus oculatus</name>
    <name type="common">Spotted gar</name>
    <dbReference type="NCBI Taxonomy" id="7918"/>
    <lineage>
        <taxon>Eukaryota</taxon>
        <taxon>Metazoa</taxon>
        <taxon>Chordata</taxon>
        <taxon>Craniata</taxon>
        <taxon>Vertebrata</taxon>
        <taxon>Euteleostomi</taxon>
        <taxon>Actinopterygii</taxon>
        <taxon>Neopterygii</taxon>
        <taxon>Holostei</taxon>
        <taxon>Semionotiformes</taxon>
        <taxon>Lepisosteidae</taxon>
        <taxon>Lepisosteus</taxon>
    </lineage>
</organism>
<dbReference type="GO" id="GO:0072657">
    <property type="term" value="P:protein localization to membrane"/>
    <property type="evidence" value="ECO:0000318"/>
    <property type="project" value="GO_Central"/>
</dbReference>
<keyword evidence="5" id="KW-1185">Reference proteome</keyword>
<evidence type="ECO:0000259" key="2">
    <source>
        <dbReference type="Pfam" id="PF15702"/>
    </source>
</evidence>
<dbReference type="STRING" id="7918.ENSLOCP00000015676"/>
<dbReference type="AlphaFoldDB" id="W5N4W7"/>
<reference evidence="4" key="3">
    <citation type="submission" date="2025-09" db="UniProtKB">
        <authorList>
            <consortium name="Ensembl"/>
        </authorList>
    </citation>
    <scope>IDENTIFICATION</scope>
</reference>
<dbReference type="GO" id="GO:0032418">
    <property type="term" value="P:lysosome localization"/>
    <property type="evidence" value="ECO:0000318"/>
    <property type="project" value="GO_Central"/>
</dbReference>
<evidence type="ECO:0000256" key="1">
    <source>
        <dbReference type="SAM" id="MobiDB-lite"/>
    </source>
</evidence>
<feature type="domain" description="BLOC-2 complex member HPS6 C-terminal" evidence="3">
    <location>
        <begin position="419"/>
        <end position="804"/>
    </location>
</feature>
<reference evidence="5" key="1">
    <citation type="submission" date="2011-12" db="EMBL/GenBank/DDBJ databases">
        <title>The Draft Genome of Lepisosteus oculatus.</title>
        <authorList>
            <consortium name="The Broad Institute Genome Assembly &amp; Analysis Group"/>
            <consortium name="Computational R&amp;D Group"/>
            <consortium name="and Sequencing Platform"/>
            <person name="Di Palma F."/>
            <person name="Alfoldi J."/>
            <person name="Johnson J."/>
            <person name="Berlin A."/>
            <person name="Gnerre S."/>
            <person name="Jaffe D."/>
            <person name="MacCallum I."/>
            <person name="Young S."/>
            <person name="Walker B.J."/>
            <person name="Lander E.S."/>
            <person name="Lindblad-Toh K."/>
        </authorList>
    </citation>
    <scope>NUCLEOTIDE SEQUENCE [LARGE SCALE GENOMIC DNA]</scope>
</reference>
<evidence type="ECO:0000259" key="3">
    <source>
        <dbReference type="Pfam" id="PF20468"/>
    </source>
</evidence>
<dbReference type="InParanoid" id="W5N4W7"/>
<dbReference type="GO" id="GO:0031084">
    <property type="term" value="C:BLOC-2 complex"/>
    <property type="evidence" value="ECO:0000318"/>
    <property type="project" value="GO_Central"/>
</dbReference>
<evidence type="ECO:0000313" key="5">
    <source>
        <dbReference type="Proteomes" id="UP000018468"/>
    </source>
</evidence>
<evidence type="ECO:0000313" key="4">
    <source>
        <dbReference type="Ensembl" id="ENSLOCP00000015676.1"/>
    </source>
</evidence>
<name>W5N4W7_LEPOC</name>
<dbReference type="InterPro" id="IPR017218">
    <property type="entry name" value="BLOC-2_complex_Hps6_subunit"/>
</dbReference>
<dbReference type="InterPro" id="IPR036322">
    <property type="entry name" value="WD40_repeat_dom_sf"/>
</dbReference>
<dbReference type="GeneTree" id="ENSGT00390000001546"/>
<dbReference type="Proteomes" id="UP000018468">
    <property type="component" value="Linkage group LG5"/>
</dbReference>
<dbReference type="InterPro" id="IPR046822">
    <property type="entry name" value="HPS6_C"/>
</dbReference>
<dbReference type="GO" id="GO:0005765">
    <property type="term" value="C:lysosomal membrane"/>
    <property type="evidence" value="ECO:0000318"/>
    <property type="project" value="GO_Central"/>
</dbReference>
<dbReference type="eggNOG" id="ENOG502QSBH">
    <property type="taxonomic scope" value="Eukaryota"/>
</dbReference>
<dbReference type="OMA" id="RAWPAGH"/>